<evidence type="ECO:0000259" key="1">
    <source>
        <dbReference type="Pfam" id="PF13490"/>
    </source>
</evidence>
<dbReference type="RefSeq" id="WP_344196997.1">
    <property type="nucleotide sequence ID" value="NZ_BAAAME010000002.1"/>
</dbReference>
<reference evidence="2 3" key="1">
    <citation type="journal article" date="2019" name="Int. J. Syst. Evol. Microbiol.">
        <title>The Global Catalogue of Microorganisms (GCM) 10K type strain sequencing project: providing services to taxonomists for standard genome sequencing and annotation.</title>
        <authorList>
            <consortium name="The Broad Institute Genomics Platform"/>
            <consortium name="The Broad Institute Genome Sequencing Center for Infectious Disease"/>
            <person name="Wu L."/>
            <person name="Ma J."/>
        </authorList>
    </citation>
    <scope>NUCLEOTIDE SEQUENCE [LARGE SCALE GENOMIC DNA]</scope>
    <source>
        <strain evidence="2 3">JCM 13518</strain>
    </source>
</reference>
<dbReference type="InterPro" id="IPR027383">
    <property type="entry name" value="Znf_put"/>
</dbReference>
<evidence type="ECO:0000313" key="2">
    <source>
        <dbReference type="EMBL" id="GAA1725660.1"/>
    </source>
</evidence>
<feature type="domain" description="Putative zinc-finger" evidence="1">
    <location>
        <begin position="8"/>
        <end position="41"/>
    </location>
</feature>
<comment type="caution">
    <text evidence="2">The sequence shown here is derived from an EMBL/GenBank/DDBJ whole genome shotgun (WGS) entry which is preliminary data.</text>
</comment>
<dbReference type="Proteomes" id="UP001501057">
    <property type="component" value="Unassembled WGS sequence"/>
</dbReference>
<dbReference type="Pfam" id="PF13490">
    <property type="entry name" value="zf-HC2"/>
    <property type="match status" value="1"/>
</dbReference>
<dbReference type="EMBL" id="BAAAME010000002">
    <property type="protein sequence ID" value="GAA1725660.1"/>
    <property type="molecule type" value="Genomic_DNA"/>
</dbReference>
<organism evidence="2 3">
    <name type="scientific">Aeromicrobium alkaliterrae</name>
    <dbReference type="NCBI Taxonomy" id="302168"/>
    <lineage>
        <taxon>Bacteria</taxon>
        <taxon>Bacillati</taxon>
        <taxon>Actinomycetota</taxon>
        <taxon>Actinomycetes</taxon>
        <taxon>Propionibacteriales</taxon>
        <taxon>Nocardioidaceae</taxon>
        <taxon>Aeromicrobium</taxon>
    </lineage>
</organism>
<dbReference type="NCBIfam" id="TIGR03988">
    <property type="entry name" value="antisig_RsrA"/>
    <property type="match status" value="1"/>
</dbReference>
<dbReference type="InterPro" id="IPR024020">
    <property type="entry name" value="Anit_sigma_mycothiol_RsrA"/>
</dbReference>
<accession>A0ABN2JFV1</accession>
<proteinExistence type="predicted"/>
<sequence length="99" mass="11158">MSCDGPDCSDALQNLYLFIDREIDDASCEDVQAHLDSCSDCLTEYDLEQVVRSLVSRSCQEAAPEPLRQKVLQSIRAVQVEIDGTRVTRTSYTETRIIE</sequence>
<keyword evidence="3" id="KW-1185">Reference proteome</keyword>
<name>A0ABN2JFV1_9ACTN</name>
<protein>
    <recommendedName>
        <fullName evidence="1">Putative zinc-finger domain-containing protein</fullName>
    </recommendedName>
</protein>
<gene>
    <name evidence="2" type="ORF">GCM10009710_03020</name>
</gene>
<evidence type="ECO:0000313" key="3">
    <source>
        <dbReference type="Proteomes" id="UP001501057"/>
    </source>
</evidence>